<reference evidence="3 4" key="1">
    <citation type="submission" date="2017-11" db="EMBL/GenBank/DDBJ databases">
        <title>The genome of Rhizophagus clarus HR1 reveals common genetic basis of auxotrophy among arbuscular mycorrhizal fungi.</title>
        <authorList>
            <person name="Kobayashi Y."/>
        </authorList>
    </citation>
    <scope>NUCLEOTIDE SEQUENCE [LARGE SCALE GENOMIC DNA]</scope>
    <source>
        <strain evidence="3 4">HR1</strain>
    </source>
</reference>
<evidence type="ECO:0000259" key="2">
    <source>
        <dbReference type="Pfam" id="PF20209"/>
    </source>
</evidence>
<proteinExistence type="predicted"/>
<dbReference type="Proteomes" id="UP000247702">
    <property type="component" value="Unassembled WGS sequence"/>
</dbReference>
<evidence type="ECO:0000256" key="1">
    <source>
        <dbReference type="SAM" id="MobiDB-lite"/>
    </source>
</evidence>
<feature type="region of interest" description="Disordered" evidence="1">
    <location>
        <begin position="1"/>
        <end position="80"/>
    </location>
</feature>
<comment type="caution">
    <text evidence="3">The sequence shown here is derived from an EMBL/GenBank/DDBJ whole genome shotgun (WGS) entry which is preliminary data.</text>
</comment>
<sequence length="240" mass="27852">MRNSRQTQSHQEMSEQNQIDADNLATHVIPSATNISEDDQNVPSLPCKRKKKLRENDENQEEEPKRFSKENNMDPGDVPEELQGLTEIKEMLIAQVFMVMSVYRLQGEQHEYRENVINFPQDVQEFTTHLPHHLSSLNILIKEKVYVKQNLNDKQLDVAGIQEMIAGGDKQLTDQIMRYGEGLRRTQQFWMAQRRELSDMIKQIGHQGFIFSTFSVADFHWPKLHKLMPDNGTNGSDSTK</sequence>
<protein>
    <recommendedName>
        <fullName evidence="2">DUF6570 domain-containing protein</fullName>
    </recommendedName>
</protein>
<dbReference type="Pfam" id="PF20209">
    <property type="entry name" value="DUF6570"/>
    <property type="match status" value="1"/>
</dbReference>
<feature type="compositionally biased region" description="Basic and acidic residues" evidence="1">
    <location>
        <begin position="54"/>
        <end position="72"/>
    </location>
</feature>
<accession>A0A2Z6R1M6</accession>
<dbReference type="EMBL" id="BEXD01001876">
    <property type="protein sequence ID" value="GBB96110.1"/>
    <property type="molecule type" value="Genomic_DNA"/>
</dbReference>
<keyword evidence="4" id="KW-1185">Reference proteome</keyword>
<organism evidence="3 4">
    <name type="scientific">Rhizophagus clarus</name>
    <dbReference type="NCBI Taxonomy" id="94130"/>
    <lineage>
        <taxon>Eukaryota</taxon>
        <taxon>Fungi</taxon>
        <taxon>Fungi incertae sedis</taxon>
        <taxon>Mucoromycota</taxon>
        <taxon>Glomeromycotina</taxon>
        <taxon>Glomeromycetes</taxon>
        <taxon>Glomerales</taxon>
        <taxon>Glomeraceae</taxon>
        <taxon>Rhizophagus</taxon>
    </lineage>
</organism>
<feature type="domain" description="DUF6570" evidence="2">
    <location>
        <begin position="62"/>
        <end position="141"/>
    </location>
</feature>
<gene>
    <name evidence="3" type="ORF">RclHR1_26870001</name>
</gene>
<dbReference type="AlphaFoldDB" id="A0A2Z6R1M6"/>
<evidence type="ECO:0000313" key="3">
    <source>
        <dbReference type="EMBL" id="GBB96110.1"/>
    </source>
</evidence>
<name>A0A2Z6R1M6_9GLOM</name>
<dbReference type="InterPro" id="IPR046700">
    <property type="entry name" value="DUF6570"/>
</dbReference>
<evidence type="ECO:0000313" key="4">
    <source>
        <dbReference type="Proteomes" id="UP000247702"/>
    </source>
</evidence>
<feature type="compositionally biased region" description="Polar residues" evidence="1">
    <location>
        <begin position="1"/>
        <end position="20"/>
    </location>
</feature>